<sequence>MFPGSNNSGPSQTSSTHWTWHKNKPFEQALEVVPEDSPNRWENITEQVPGKSPEDIKERYDALVQDVRMIDLGLLKLPNYADDVAASPEEVCDSASVNQSSSGSRPTSSTAVTKRKVALWTVEEHKQFLKGLEKYGRGDWRRISIDFVMTKTPAQVASHAQGYFERQDPANNKGRRRASINDITTVDTKVVAPAVRRREDLFRRKLANNERTVVSLANDQDPSSEGSNSTVEAPPDHFPEQMGGNGDGN</sequence>
<accession>A0ACB9PID8</accession>
<organism evidence="1 2">
    <name type="scientific">Bauhinia variegata</name>
    <name type="common">Purple orchid tree</name>
    <name type="synonym">Phanera variegata</name>
    <dbReference type="NCBI Taxonomy" id="167791"/>
    <lineage>
        <taxon>Eukaryota</taxon>
        <taxon>Viridiplantae</taxon>
        <taxon>Streptophyta</taxon>
        <taxon>Embryophyta</taxon>
        <taxon>Tracheophyta</taxon>
        <taxon>Spermatophyta</taxon>
        <taxon>Magnoliopsida</taxon>
        <taxon>eudicotyledons</taxon>
        <taxon>Gunneridae</taxon>
        <taxon>Pentapetalae</taxon>
        <taxon>rosids</taxon>
        <taxon>fabids</taxon>
        <taxon>Fabales</taxon>
        <taxon>Fabaceae</taxon>
        <taxon>Cercidoideae</taxon>
        <taxon>Cercideae</taxon>
        <taxon>Bauhiniinae</taxon>
        <taxon>Bauhinia</taxon>
    </lineage>
</organism>
<name>A0ACB9PID8_BAUVA</name>
<dbReference type="EMBL" id="CM039429">
    <property type="protein sequence ID" value="KAI4347822.1"/>
    <property type="molecule type" value="Genomic_DNA"/>
</dbReference>
<dbReference type="Proteomes" id="UP000828941">
    <property type="component" value="Chromosome 4"/>
</dbReference>
<gene>
    <name evidence="1" type="ORF">L6164_008601</name>
</gene>
<protein>
    <submittedName>
        <fullName evidence="1">Uncharacterized protein</fullName>
    </submittedName>
</protein>
<evidence type="ECO:0000313" key="1">
    <source>
        <dbReference type="EMBL" id="KAI4347822.1"/>
    </source>
</evidence>
<reference evidence="1 2" key="1">
    <citation type="journal article" date="2022" name="DNA Res.">
        <title>Chromosomal-level genome assembly of the orchid tree Bauhinia variegata (Leguminosae; Cercidoideae) supports the allotetraploid origin hypothesis of Bauhinia.</title>
        <authorList>
            <person name="Zhong Y."/>
            <person name="Chen Y."/>
            <person name="Zheng D."/>
            <person name="Pang J."/>
            <person name="Liu Y."/>
            <person name="Luo S."/>
            <person name="Meng S."/>
            <person name="Qian L."/>
            <person name="Wei D."/>
            <person name="Dai S."/>
            <person name="Zhou R."/>
        </authorList>
    </citation>
    <scope>NUCLEOTIDE SEQUENCE [LARGE SCALE GENOMIC DNA]</scope>
    <source>
        <strain evidence="1">BV-YZ2020</strain>
    </source>
</reference>
<proteinExistence type="predicted"/>
<evidence type="ECO:0000313" key="2">
    <source>
        <dbReference type="Proteomes" id="UP000828941"/>
    </source>
</evidence>
<comment type="caution">
    <text evidence="1">The sequence shown here is derived from an EMBL/GenBank/DDBJ whole genome shotgun (WGS) entry which is preliminary data.</text>
</comment>
<keyword evidence="2" id="KW-1185">Reference proteome</keyword>